<dbReference type="SUPFAM" id="SSF53335">
    <property type="entry name" value="S-adenosyl-L-methionine-dependent methyltransferases"/>
    <property type="match status" value="1"/>
</dbReference>
<feature type="transmembrane region" description="Helical" evidence="2">
    <location>
        <begin position="77"/>
        <end position="98"/>
    </location>
</feature>
<dbReference type="RefSeq" id="WP_111960721.1">
    <property type="nucleotide sequence ID" value="NZ_CP036313.1"/>
</dbReference>
<organism evidence="5 6">
    <name type="scientific">Desulfobacter hydrogenophilus</name>
    <dbReference type="NCBI Taxonomy" id="2291"/>
    <lineage>
        <taxon>Bacteria</taxon>
        <taxon>Pseudomonadati</taxon>
        <taxon>Thermodesulfobacteriota</taxon>
        <taxon>Desulfobacteria</taxon>
        <taxon>Desulfobacterales</taxon>
        <taxon>Desulfobacteraceae</taxon>
        <taxon>Desulfobacter</taxon>
    </lineage>
</organism>
<feature type="transmembrane region" description="Helical" evidence="2">
    <location>
        <begin position="47"/>
        <end position="65"/>
    </location>
</feature>
<dbReference type="CDD" id="cd05237">
    <property type="entry name" value="UDP_invert_4-6DH_SDR_e"/>
    <property type="match status" value="1"/>
</dbReference>
<dbReference type="InterPro" id="IPR029063">
    <property type="entry name" value="SAM-dependent_MTases_sf"/>
</dbReference>
<dbReference type="InterPro" id="IPR051203">
    <property type="entry name" value="Polysaccharide_Synthase-Rel"/>
</dbReference>
<accession>A0A328F5R7</accession>
<dbReference type="Pfam" id="PF13727">
    <property type="entry name" value="CoA_binding_3"/>
    <property type="match status" value="1"/>
</dbReference>
<evidence type="ECO:0000313" key="4">
    <source>
        <dbReference type="EMBL" id="QBH15430.1"/>
    </source>
</evidence>
<dbReference type="OrthoDB" id="9769113at2"/>
<feature type="transmembrane region" description="Helical" evidence="2">
    <location>
        <begin position="9"/>
        <end position="27"/>
    </location>
</feature>
<evidence type="ECO:0000256" key="1">
    <source>
        <dbReference type="ARBA" id="ARBA00007430"/>
    </source>
</evidence>
<name>A0A328F5R7_9BACT</name>
<dbReference type="PANTHER" id="PTHR43318">
    <property type="entry name" value="UDP-N-ACETYLGLUCOSAMINE 4,6-DEHYDRATASE"/>
    <property type="match status" value="1"/>
</dbReference>
<dbReference type="EMBL" id="CP036313">
    <property type="protein sequence ID" value="QBH15430.1"/>
    <property type="molecule type" value="Genomic_DNA"/>
</dbReference>
<protein>
    <submittedName>
        <fullName evidence="5">Polysaccharide biosynthesis protein</fullName>
    </submittedName>
</protein>
<keyword evidence="2" id="KW-0812">Transmembrane</keyword>
<gene>
    <name evidence="5" type="ORF">DO021_22110</name>
    <name evidence="4" type="ORF">EYB58_22525</name>
</gene>
<evidence type="ECO:0000313" key="7">
    <source>
        <dbReference type="Proteomes" id="UP000293902"/>
    </source>
</evidence>
<dbReference type="AlphaFoldDB" id="A0A328F5R7"/>
<dbReference type="InterPro" id="IPR036291">
    <property type="entry name" value="NAD(P)-bd_dom_sf"/>
</dbReference>
<dbReference type="PANTHER" id="PTHR43318:SF1">
    <property type="entry name" value="POLYSACCHARIDE BIOSYNTHESIS PROTEIN EPSC-RELATED"/>
    <property type="match status" value="1"/>
</dbReference>
<keyword evidence="2" id="KW-1133">Transmembrane helix</keyword>
<evidence type="ECO:0000256" key="2">
    <source>
        <dbReference type="SAM" id="Phobius"/>
    </source>
</evidence>
<feature type="domain" description="Polysaccharide biosynthesis protein CapD-like" evidence="3">
    <location>
        <begin position="301"/>
        <end position="585"/>
    </location>
</feature>
<dbReference type="Proteomes" id="UP000293902">
    <property type="component" value="Chromosome"/>
</dbReference>
<keyword evidence="7" id="KW-1185">Reference proteome</keyword>
<keyword evidence="2" id="KW-0472">Membrane</keyword>
<dbReference type="Proteomes" id="UP000248798">
    <property type="component" value="Unassembled WGS sequence"/>
</dbReference>
<dbReference type="InterPro" id="IPR003869">
    <property type="entry name" value="Polysac_CapD-like"/>
</dbReference>
<evidence type="ECO:0000259" key="3">
    <source>
        <dbReference type="Pfam" id="PF02719"/>
    </source>
</evidence>
<dbReference type="Gene3D" id="3.40.50.720">
    <property type="entry name" value="NAD(P)-binding Rossmann-like Domain"/>
    <property type="match status" value="2"/>
</dbReference>
<evidence type="ECO:0000313" key="5">
    <source>
        <dbReference type="EMBL" id="RAL99870.1"/>
    </source>
</evidence>
<dbReference type="Pfam" id="PF02719">
    <property type="entry name" value="Polysacc_synt_2"/>
    <property type="match status" value="1"/>
</dbReference>
<evidence type="ECO:0000313" key="6">
    <source>
        <dbReference type="Proteomes" id="UP000248798"/>
    </source>
</evidence>
<comment type="similarity">
    <text evidence="1">Belongs to the polysaccharide synthase family.</text>
</comment>
<sequence>MKLRISKNLFIVLLLDIILLCASFYLAHLIRFDFIKEQWVDTSFLRLLPYVLGCKILFFYLFDLYKGMWRYTSLSDLINIIKASIFSTFIIIAFVLYLTRFEHISRSVFVIDWCLTVMFIAGLRLFVRLCFEAFTEKITLQDVKFALFKIFRKNAGSGRGALIIGAGDYGQKVCREFNENPSVKSRVLGFLDDDRSKIGRKIHGVPVLNVIERVEHTIKSTGAEDVIIAIPSLSADRMRHIVELCKKAGVNFKTIPNLGELINGKIDVTSIRKVEYRDLLGREPVKLDQDQIGKYIGGNRVLVTGAGGSIGSELCRQICRYSPEKIILFERAESALYEIDLELKKNFQDVEVVPVLGDIQNRKELHKVFHLVRPDIVFHAAAYKHVPMLEGHPWKAVENNVFGTKNLIEVTRAFKCDKFVFVSTDKAVNPTSVMGTSKRISELLVQENSCAADCETAFMTVRFGNVIGSVGSVIPLFKKQIEDGGPVTVTHPDIIRYFMLIPEACQLILQAGAMGKGGEIFILEMGKPVKIDNMARDLIRFSGFEPDVDIKIEYTGLRPGEKLYEELMTDLENVVSTDHKKIMVLNTNCVNMGVLNGKLDQLKAMAEARDGQAIRNLMMEMIPEYRPN</sequence>
<dbReference type="EMBL" id="QLNI01000087">
    <property type="protein sequence ID" value="RAL99870.1"/>
    <property type="molecule type" value="Genomic_DNA"/>
</dbReference>
<reference evidence="4 7" key="2">
    <citation type="submission" date="2019-02" db="EMBL/GenBank/DDBJ databases">
        <title>Complete genome sequence of Desulfobacter hydrogenophilus AcRS1.</title>
        <authorList>
            <person name="Marietou A."/>
            <person name="Lund M.B."/>
            <person name="Marshall I.P.G."/>
            <person name="Schreiber L."/>
            <person name="Jorgensen B."/>
        </authorList>
    </citation>
    <scope>NUCLEOTIDE SEQUENCE [LARGE SCALE GENOMIC DNA]</scope>
    <source>
        <strain evidence="4 7">AcRS1</strain>
    </source>
</reference>
<proteinExistence type="inferred from homology"/>
<dbReference type="SUPFAM" id="SSF51735">
    <property type="entry name" value="NAD(P)-binding Rossmann-fold domains"/>
    <property type="match status" value="1"/>
</dbReference>
<feature type="transmembrane region" description="Helical" evidence="2">
    <location>
        <begin position="104"/>
        <end position="127"/>
    </location>
</feature>
<reference evidence="5 6" key="1">
    <citation type="submission" date="2018-06" db="EMBL/GenBank/DDBJ databases">
        <title>Complete Genome Sequence of Desulfobacter hydrogenophilus (DSM3380).</title>
        <authorList>
            <person name="Marietou A."/>
            <person name="Schreiber L."/>
            <person name="Marshall I."/>
            <person name="Jorgensen B."/>
        </authorList>
    </citation>
    <scope>NUCLEOTIDE SEQUENCE [LARGE SCALE GENOMIC DNA]</scope>
    <source>
        <strain evidence="5 6">DSM 3380</strain>
    </source>
</reference>